<evidence type="ECO:0000313" key="3">
    <source>
        <dbReference type="Proteomes" id="UP001333710"/>
    </source>
</evidence>
<reference evidence="2" key="1">
    <citation type="submission" date="2023-01" db="EMBL/GenBank/DDBJ databases">
        <title>Complete genome sequence of Planctobacterium marinum strain Dej080120_11.</title>
        <authorList>
            <person name="Ueki S."/>
            <person name="Maruyama F."/>
        </authorList>
    </citation>
    <scope>NUCLEOTIDE SEQUENCE</scope>
    <source>
        <strain evidence="2">Dej080120_11</strain>
    </source>
</reference>
<dbReference type="KEGG" id="pmaw:MACH26_12220"/>
<dbReference type="Proteomes" id="UP001333710">
    <property type="component" value="Chromosome"/>
</dbReference>
<feature type="transmembrane region" description="Helical" evidence="1">
    <location>
        <begin position="7"/>
        <end position="29"/>
    </location>
</feature>
<evidence type="ECO:0000313" key="2">
    <source>
        <dbReference type="EMBL" id="BDX05701.1"/>
    </source>
</evidence>
<dbReference type="AlphaFoldDB" id="A0AA48KNM8"/>
<organism evidence="2 3">
    <name type="scientific">Planctobacterium marinum</name>
    <dbReference type="NCBI Taxonomy" id="1631968"/>
    <lineage>
        <taxon>Bacteria</taxon>
        <taxon>Pseudomonadati</taxon>
        <taxon>Pseudomonadota</taxon>
        <taxon>Gammaproteobacteria</taxon>
        <taxon>Alteromonadales</taxon>
        <taxon>Alteromonadaceae</taxon>
        <taxon>Planctobacterium</taxon>
    </lineage>
</organism>
<keyword evidence="1" id="KW-0472">Membrane</keyword>
<dbReference type="RefSeq" id="WP_338291688.1">
    <property type="nucleotide sequence ID" value="NZ_AP027272.1"/>
</dbReference>
<evidence type="ECO:0000256" key="1">
    <source>
        <dbReference type="SAM" id="Phobius"/>
    </source>
</evidence>
<accession>A0AA48KNM8</accession>
<dbReference type="EMBL" id="AP027272">
    <property type="protein sequence ID" value="BDX05701.1"/>
    <property type="molecule type" value="Genomic_DNA"/>
</dbReference>
<keyword evidence="3" id="KW-1185">Reference proteome</keyword>
<keyword evidence="1" id="KW-0812">Transmembrane</keyword>
<keyword evidence="1" id="KW-1133">Transmembrane helix</keyword>
<name>A0AA48KNM8_9ALTE</name>
<gene>
    <name evidence="2" type="ORF">MACH26_12220</name>
</gene>
<proteinExistence type="predicted"/>
<protein>
    <submittedName>
        <fullName evidence="2">Type IV pilin</fullName>
    </submittedName>
</protein>
<sequence>MKRFFGFTFLEVLVVTFIVMLGVTGYVTLQTKFLQSDSQLNLRATAMRLALEKLDDLKMFTQLDTEENINAYNDIVSNGGGDLSSGTVEVQVSSDDSNTYSFQRSWDVINQYYIDTDDDGVEDTWYSEGNENLPEDLPVYAPQKAIVVTVSWTDYQGESQSVSVSGSIAPVTQSNSYHAVNQSDSAATEPQVEYDPGDAPDVIAYDLGNGEAVETSKPVPEIDNRGLNNVVEFETVRYTTNNVDETKVEQEDFLTVNCECVLAGTGQGKTPAMNVLLDDAMTTESGSFVSKTIGEVDGNGQAALCEECCRDHHDTDDMVTNETYYRLEDGGPHKHYKYSGGSYSLASSTGDQYDEVCRFKRINGFFETYIDWTLLEVVEFDDEYLFDSDNLDAYQAYVIDLMEADIQGNSYPTKPAGRDLTVATGGHQLISRGIYLDRMKSSHLSAVQDLISASDTSWQAITPFYDVNLTLLAQWSTDDNSVATITNEDIETIVDPVNDFYGTYSRGRLNALADGTVTVSSFANPYNSGITGTTAISSDENDNLITEDSMTVTVDTGASATNYYGIVGDISCLVTIAGVTDSCELNNSKKSGYVDLSELDIDVSPANFSCTVTVPKGNSTPFYSCEDVSENWTGTITFNFAPSGYTTQLSIQYPDSSVSVSDSYSLATGLTATSTSEYNLIIELSQ</sequence>